<dbReference type="Proteomes" id="UP000607435">
    <property type="component" value="Unassembled WGS sequence"/>
</dbReference>
<keyword evidence="5" id="KW-1185">Reference proteome</keyword>
<protein>
    <submittedName>
        <fullName evidence="4">T9SS type A sorting domain-containing protein</fullName>
    </submittedName>
</protein>
<keyword evidence="1 2" id="KW-0732">Signal</keyword>
<evidence type="ECO:0000256" key="1">
    <source>
        <dbReference type="ARBA" id="ARBA00022729"/>
    </source>
</evidence>
<dbReference type="EMBL" id="JACOME010000004">
    <property type="protein sequence ID" value="MBC3847516.1"/>
    <property type="molecule type" value="Genomic_DNA"/>
</dbReference>
<dbReference type="Gene3D" id="2.60.120.260">
    <property type="entry name" value="Galactose-binding domain-like"/>
    <property type="match status" value="1"/>
</dbReference>
<organism evidence="4 5">
    <name type="scientific">Winogradskyella echinorum</name>
    <dbReference type="NCBI Taxonomy" id="538189"/>
    <lineage>
        <taxon>Bacteria</taxon>
        <taxon>Pseudomonadati</taxon>
        <taxon>Bacteroidota</taxon>
        <taxon>Flavobacteriia</taxon>
        <taxon>Flavobacteriales</taxon>
        <taxon>Flavobacteriaceae</taxon>
        <taxon>Winogradskyella</taxon>
    </lineage>
</organism>
<dbReference type="Pfam" id="PF23759">
    <property type="entry name" value="GBD_T9SS_assoc"/>
    <property type="match status" value="1"/>
</dbReference>
<dbReference type="InterPro" id="IPR026444">
    <property type="entry name" value="Secre_tail"/>
</dbReference>
<evidence type="ECO:0000313" key="5">
    <source>
        <dbReference type="Proteomes" id="UP000607435"/>
    </source>
</evidence>
<reference evidence="4 5" key="1">
    <citation type="submission" date="2020-08" db="EMBL/GenBank/DDBJ databases">
        <title>Winogradskyella ouciana sp. nov., isolated from the hadal seawater of the Mariana Trench.</title>
        <authorList>
            <person name="He X."/>
        </authorList>
    </citation>
    <scope>NUCLEOTIDE SEQUENCE [LARGE SCALE GENOMIC DNA]</scope>
    <source>
        <strain evidence="4 5">KCTC 22026</strain>
    </source>
</reference>
<dbReference type="InterPro" id="IPR008979">
    <property type="entry name" value="Galactose-bd-like_sf"/>
</dbReference>
<feature type="chain" id="PRO_5046775276" evidence="2">
    <location>
        <begin position="42"/>
        <end position="1219"/>
    </location>
</feature>
<evidence type="ECO:0000259" key="3">
    <source>
        <dbReference type="Pfam" id="PF23759"/>
    </source>
</evidence>
<dbReference type="RefSeq" id="WP_186846628.1">
    <property type="nucleotide sequence ID" value="NZ_JACOME010000004.1"/>
</dbReference>
<dbReference type="NCBIfam" id="TIGR04183">
    <property type="entry name" value="Por_Secre_tail"/>
    <property type="match status" value="1"/>
</dbReference>
<feature type="signal peptide" evidence="2">
    <location>
        <begin position="1"/>
        <end position="41"/>
    </location>
</feature>
<gene>
    <name evidence="4" type="ORF">H6H04_14055</name>
</gene>
<sequence length="1219" mass="132615">MKNTLHSQLFYFSNCYFNFKKKLSVLLLFSALFLVSNLAHAQLPQFYDFESGFQGWTNNGNDSGRYQTSGWRCNGSFSIFSKDDQTNNNIVTSPSLNLSSYNTVSISLCHKSSGLDNGEGFRLQFFDGSNWQTVRTFVIGTDFFNNGTGNPHYLASIISSSDYTFATNSRFRFSGTANSNSEWNFFDDIEIEFVPPPANDDCANAISLTSGEFCSPTLGTTAAASQSLSGCSGTANDDVWYSFTATGINHNVIVEPTSLSNAVIEVFDNCGGTSLGCENSTSGNSSEILSLTGLTIGNVYYVRVYSHSNGSGEFNICIVEPCSPSNDVGTSTLGCPFVDLGGVGLGSTAPPPVDCSVGEVTLEATYLELGDTNDYTVESIPYNPPFQFGCLANPVSVNLDDIWSPVVNLPFDFCFYGNTYNSCVIGSNGVISFDTSLANSSSGWYTSRNIPNTINAEDGNGTYFFGPSIFGVHHDVDPSVGGEIGYQLITLDTGCRALVAAWADVPMYFDNSILYTGMIVFYEDTNVIEVYVKEKNIDGGNPWNGGNASIGLQERSNSGISAPGRNTNDTNWTATEEAWRFVPDGASITTLKWYEGSISAANEITDPNNDNQITVSPNSSTTYFAEVTYTLCNGSTIVQTSSTDVTITGNKTWNGSQSTDWDDADNWTPNGVPTIDDCITIPPTSNNPRLNSPTNGLGYNMQILDGADLLHRPNATLTIDDRIVIEPNGNYRLRTNASLIQINDVAANENIGDAEVRRRVNGVGYFDYVYWSSPVSNFNVLDISPGSPSHSIFDWNPSVANGTAGRHGTWTNTTEDMISGKGYIVRGLLGTPASDQAQFEGTLNNGQISYPISRGTYTGADYAGIGNTATAEDDNWNLLGNPYPSAISLSDFIAANPAIDGTLYFWRHIDPAATAIDDPFYEGYQYNYNPNDYLSANSLGSTPSGFNGYIASGQGFFALMLDSAPTPNVVNFNNTMRGLYANNVFYRNSSPTGLENKHRIWLDLVNEDNTALPILIGFADGATNGIDRLYDGISINQSENQFYSLASDKKLSIQGKPLPFDNSETIPLGYKTAISGSFKITINKLDGLFEGASQDIFIEDTKLNIIHNLKDSPYSFTTDEGTYNNRFIVRFTPQALSINDQDIIADLNIKSINKTINVRSTLSLIKTFELFDLTGRTIHKNVNIDNNTYNYQDNNLSAGAYIVQVTLFNGSVVSKKIVI</sequence>
<feature type="domain" description="T9SS-like galactose binding" evidence="3">
    <location>
        <begin position="198"/>
        <end position="313"/>
    </location>
</feature>
<accession>A0ABR6Y451</accession>
<proteinExistence type="predicted"/>
<name>A0ABR6Y451_9FLAO</name>
<comment type="caution">
    <text evidence="4">The sequence shown here is derived from an EMBL/GenBank/DDBJ whole genome shotgun (WGS) entry which is preliminary data.</text>
</comment>
<evidence type="ECO:0000256" key="2">
    <source>
        <dbReference type="SAM" id="SignalP"/>
    </source>
</evidence>
<dbReference type="Gene3D" id="2.60.120.380">
    <property type="match status" value="1"/>
</dbReference>
<dbReference type="InterPro" id="IPR056600">
    <property type="entry name" value="GBD_T9SS_assoc"/>
</dbReference>
<dbReference type="SUPFAM" id="SSF49785">
    <property type="entry name" value="Galactose-binding domain-like"/>
    <property type="match status" value="1"/>
</dbReference>
<evidence type="ECO:0000313" key="4">
    <source>
        <dbReference type="EMBL" id="MBC3847516.1"/>
    </source>
</evidence>